<protein>
    <submittedName>
        <fullName evidence="1">2814_t:CDS:1</fullName>
    </submittedName>
</protein>
<keyword evidence="2" id="KW-1185">Reference proteome</keyword>
<organism evidence="1 2">
    <name type="scientific">Gigaspora margarita</name>
    <dbReference type="NCBI Taxonomy" id="4874"/>
    <lineage>
        <taxon>Eukaryota</taxon>
        <taxon>Fungi</taxon>
        <taxon>Fungi incertae sedis</taxon>
        <taxon>Mucoromycota</taxon>
        <taxon>Glomeromycotina</taxon>
        <taxon>Glomeromycetes</taxon>
        <taxon>Diversisporales</taxon>
        <taxon>Gigasporaceae</taxon>
        <taxon>Gigaspora</taxon>
    </lineage>
</organism>
<accession>A0ABN7U9R3</accession>
<dbReference type="EMBL" id="CAJVQB010001210">
    <property type="protein sequence ID" value="CAG8526031.1"/>
    <property type="molecule type" value="Genomic_DNA"/>
</dbReference>
<sequence>MFAAHEQEETQIIDVNPDGTFKKSKSTAHKVLEVESLGVNIKDFTTAEKLIKWLEDLKTKENKFPRA</sequence>
<reference evidence="1 2" key="1">
    <citation type="submission" date="2021-06" db="EMBL/GenBank/DDBJ databases">
        <authorList>
            <person name="Kallberg Y."/>
            <person name="Tangrot J."/>
            <person name="Rosling A."/>
        </authorList>
    </citation>
    <scope>NUCLEOTIDE SEQUENCE [LARGE SCALE GENOMIC DNA]</scope>
    <source>
        <strain evidence="1 2">120-4 pot B 10/14</strain>
    </source>
</reference>
<name>A0ABN7U9R3_GIGMA</name>
<dbReference type="Proteomes" id="UP000789901">
    <property type="component" value="Unassembled WGS sequence"/>
</dbReference>
<evidence type="ECO:0000313" key="2">
    <source>
        <dbReference type="Proteomes" id="UP000789901"/>
    </source>
</evidence>
<evidence type="ECO:0000313" key="1">
    <source>
        <dbReference type="EMBL" id="CAG8526031.1"/>
    </source>
</evidence>
<comment type="caution">
    <text evidence="1">The sequence shown here is derived from an EMBL/GenBank/DDBJ whole genome shotgun (WGS) entry which is preliminary data.</text>
</comment>
<gene>
    <name evidence="1" type="ORF">GMARGA_LOCUS3393</name>
</gene>
<proteinExistence type="predicted"/>